<accession>A0A2M4D0A3</accession>
<organism evidence="2">
    <name type="scientific">Anopheles darlingi</name>
    <name type="common">Mosquito</name>
    <dbReference type="NCBI Taxonomy" id="43151"/>
    <lineage>
        <taxon>Eukaryota</taxon>
        <taxon>Metazoa</taxon>
        <taxon>Ecdysozoa</taxon>
        <taxon>Arthropoda</taxon>
        <taxon>Hexapoda</taxon>
        <taxon>Insecta</taxon>
        <taxon>Pterygota</taxon>
        <taxon>Neoptera</taxon>
        <taxon>Endopterygota</taxon>
        <taxon>Diptera</taxon>
        <taxon>Nematocera</taxon>
        <taxon>Culicoidea</taxon>
        <taxon>Culicidae</taxon>
        <taxon>Anophelinae</taxon>
        <taxon>Anopheles</taxon>
    </lineage>
</organism>
<proteinExistence type="predicted"/>
<protein>
    <submittedName>
        <fullName evidence="2">Putative secreted protein</fullName>
    </submittedName>
</protein>
<reference evidence="2" key="1">
    <citation type="submission" date="2018-01" db="EMBL/GenBank/DDBJ databases">
        <title>An insight into the sialome of Amazonian anophelines.</title>
        <authorList>
            <person name="Ribeiro J.M."/>
            <person name="Scarpassa V."/>
            <person name="Calvo E."/>
        </authorList>
    </citation>
    <scope>NUCLEOTIDE SEQUENCE</scope>
</reference>
<feature type="signal peptide" evidence="1">
    <location>
        <begin position="1"/>
        <end position="17"/>
    </location>
</feature>
<dbReference type="AlphaFoldDB" id="A0A2M4D0A3"/>
<evidence type="ECO:0000256" key="1">
    <source>
        <dbReference type="SAM" id="SignalP"/>
    </source>
</evidence>
<sequence>MILTVFLVSLYRFTSRGSPVFSSSWFRNSALDSVSSSISSIGSLSSSSSVQVVMSVRGSWRLVKCDMSVTIS</sequence>
<feature type="chain" id="PRO_5014623747" evidence="1">
    <location>
        <begin position="18"/>
        <end position="72"/>
    </location>
</feature>
<name>A0A2M4D0A3_ANODA</name>
<keyword evidence="1" id="KW-0732">Signal</keyword>
<evidence type="ECO:0000313" key="2">
    <source>
        <dbReference type="EMBL" id="MBW71012.1"/>
    </source>
</evidence>
<dbReference type="EMBL" id="GGFL01006834">
    <property type="protein sequence ID" value="MBW71012.1"/>
    <property type="molecule type" value="Transcribed_RNA"/>
</dbReference>